<feature type="transmembrane region" description="Helical" evidence="1">
    <location>
        <begin position="101"/>
        <end position="121"/>
    </location>
</feature>
<feature type="transmembrane region" description="Helical" evidence="1">
    <location>
        <begin position="73"/>
        <end position="95"/>
    </location>
</feature>
<evidence type="ECO:0000313" key="3">
    <source>
        <dbReference type="Proteomes" id="UP000249499"/>
    </source>
</evidence>
<reference evidence="3" key="2">
    <citation type="journal article" date="2023" name="MicrobiologyOpen">
        <title>Genomics of the tumorigenes clade of the family Rhizobiaceae and description of Rhizobium rhododendri sp. nov.</title>
        <authorList>
            <person name="Kuzmanovic N."/>
            <person name="diCenzo G.C."/>
            <person name="Bunk B."/>
            <person name="Sproeer C."/>
            <person name="Fruehling A."/>
            <person name="Neumann-Schaal M."/>
            <person name="Overmann J."/>
            <person name="Smalla K."/>
        </authorList>
    </citation>
    <scope>NUCLEOTIDE SEQUENCE [LARGE SCALE GENOMIC DNA]</scope>
    <source>
        <strain evidence="3">1078</strain>
        <plasmid evidence="3">unnamed1</plasmid>
    </source>
</reference>
<dbReference type="KEGG" id="rtu:PR017_23655"/>
<reference evidence="2 3" key="1">
    <citation type="journal article" date="2018" name="Sci. Rep.">
        <title>Rhizobium tumorigenes sp. nov., a novel plant tumorigenic bacterium isolated from cane gall tumors on thornless blackberry.</title>
        <authorList>
            <person name="Kuzmanovi N."/>
            <person name="Smalla K."/>
            <person name="Gronow S."/>
            <person name="PuBawska J."/>
        </authorList>
    </citation>
    <scope>NUCLEOTIDE SEQUENCE [LARGE SCALE GENOMIC DNA]</scope>
    <source>
        <strain evidence="2 3">1078</strain>
    </source>
</reference>
<accession>A0AAF1KEJ3</accession>
<gene>
    <name evidence="2" type="ORF">PR017_23655</name>
</gene>
<organism evidence="2 3">
    <name type="scientific">Rhizobium tumorigenes</name>
    <dbReference type="NCBI Taxonomy" id="2041385"/>
    <lineage>
        <taxon>Bacteria</taxon>
        <taxon>Pseudomonadati</taxon>
        <taxon>Pseudomonadota</taxon>
        <taxon>Alphaproteobacteria</taxon>
        <taxon>Hyphomicrobiales</taxon>
        <taxon>Rhizobiaceae</taxon>
        <taxon>Rhizobium/Agrobacterium group</taxon>
        <taxon>Rhizobium</taxon>
    </lineage>
</organism>
<keyword evidence="2" id="KW-0614">Plasmid</keyword>
<keyword evidence="1" id="KW-1133">Transmembrane helix</keyword>
<evidence type="ECO:0008006" key="4">
    <source>
        <dbReference type="Google" id="ProtNLM"/>
    </source>
</evidence>
<keyword evidence="1" id="KW-0472">Membrane</keyword>
<evidence type="ECO:0000256" key="1">
    <source>
        <dbReference type="SAM" id="Phobius"/>
    </source>
</evidence>
<dbReference type="AlphaFoldDB" id="A0AAF1KEJ3"/>
<protein>
    <recommendedName>
        <fullName evidence="4">Transmembrane protein</fullName>
    </recommendedName>
</protein>
<geneLocation type="plasmid" evidence="2 3">
    <name>unnamed1</name>
</geneLocation>
<evidence type="ECO:0000313" key="2">
    <source>
        <dbReference type="EMBL" id="WFR98701.1"/>
    </source>
</evidence>
<sequence>MRSVLRRFASSMLVHLLVVFAAMGSWAFYANRRYPMPQPLSAGLVQGMLSALLMVLQKSAIDVLARRFPGSAALWAPPLITAACSAVVLIVIHRLGGTPRIAQTITLPLIVSTGYAATYNFSIVRRRGRRLEHDRAL</sequence>
<keyword evidence="3" id="KW-1185">Reference proteome</keyword>
<dbReference type="EMBL" id="CP117258">
    <property type="protein sequence ID" value="WFR98701.1"/>
    <property type="molecule type" value="Genomic_DNA"/>
</dbReference>
<feature type="transmembrane region" description="Helical" evidence="1">
    <location>
        <begin position="41"/>
        <end position="61"/>
    </location>
</feature>
<feature type="transmembrane region" description="Helical" evidence="1">
    <location>
        <begin position="12"/>
        <end position="29"/>
    </location>
</feature>
<dbReference type="Proteomes" id="UP000249499">
    <property type="component" value="Plasmid unnamed1"/>
</dbReference>
<keyword evidence="1" id="KW-0812">Transmembrane</keyword>
<name>A0AAF1KEJ3_9HYPH</name>
<proteinExistence type="predicted"/>